<dbReference type="GO" id="GO:0005524">
    <property type="term" value="F:ATP binding"/>
    <property type="evidence" value="ECO:0007669"/>
    <property type="project" value="UniProtKB-KW"/>
</dbReference>
<protein>
    <submittedName>
        <fullName evidence="3">Teichoic acid transport system ATP-binding protein</fullName>
    </submittedName>
</protein>
<keyword evidence="1" id="KW-0812">Transmembrane</keyword>
<dbReference type="Proteomes" id="UP000257076">
    <property type="component" value="Unassembled WGS sequence"/>
</dbReference>
<dbReference type="PANTHER" id="PTHR46743:SF2">
    <property type="entry name" value="TEICHOIC ACIDS EXPORT ATP-BINDING PROTEIN TAGH"/>
    <property type="match status" value="1"/>
</dbReference>
<organism evidence="3 4">
    <name type="scientific">Jeotgalicoccus halotolerans</name>
    <dbReference type="NCBI Taxonomy" id="157227"/>
    <lineage>
        <taxon>Bacteria</taxon>
        <taxon>Bacillati</taxon>
        <taxon>Bacillota</taxon>
        <taxon>Bacilli</taxon>
        <taxon>Bacillales</taxon>
        <taxon>Staphylococcaceae</taxon>
        <taxon>Jeotgalicoccus</taxon>
    </lineage>
</organism>
<dbReference type="InterPro" id="IPR053990">
    <property type="entry name" value="TagH_C"/>
</dbReference>
<dbReference type="GO" id="GO:0016887">
    <property type="term" value="F:ATP hydrolysis activity"/>
    <property type="evidence" value="ECO:0007669"/>
    <property type="project" value="InterPro"/>
</dbReference>
<keyword evidence="1" id="KW-1133">Transmembrane helix</keyword>
<sequence>MKNKILLKGLDLSYSKEAKDFKKRMLGRAGPIHLKNINIHLYEGEVLGLLSDTETLYYIKEVLSGTLTPTAGKVKTHGGILSLDVMDHVNNPFSLDSFIEELLEEYKSGKELGKTIELLHNKPVIRNNLSKKLKELSRKQLAHILLEISGLIDVEIIIYNNFHEHLEDVDKFRSIVNMHEQNGRGVLLLETSLEPIEKMANYFTWVSYGQIRFEGSVEKGVEIYNKYLRDKSMVKNIEQESLFDLEWKRHIYEDASYSENFKRLGKQQVSVLDNINIRKIIITLVLLFIMVLSALVIFMNISFIGESPTFTEEQQNLNEDVTSERLSYAFVDRDGLEMDGTMLPQYTLLDVTAADEENYTVKYRDSEKTVTRDEVLYFNPASLYTEEDFMTLLEYTSPVIQNNYLFYSNYLNGEREFLEQNITFDVLDENHGSVAGIPITYHFSGDTVFSMEFEGAENNTITEDLNLSGEVTIFRVDEGFMIYDSVQNNWNYLRR</sequence>
<accession>A0A3E0AW58</accession>
<proteinExistence type="predicted"/>
<dbReference type="InterPro" id="IPR003439">
    <property type="entry name" value="ABC_transporter-like_ATP-bd"/>
</dbReference>
<evidence type="ECO:0000313" key="3">
    <source>
        <dbReference type="EMBL" id="REG23958.1"/>
    </source>
</evidence>
<dbReference type="PANTHER" id="PTHR46743">
    <property type="entry name" value="TEICHOIC ACIDS EXPORT ATP-BINDING PROTEIN TAGH"/>
    <property type="match status" value="1"/>
</dbReference>
<reference evidence="3 4" key="1">
    <citation type="submission" date="2018-08" db="EMBL/GenBank/DDBJ databases">
        <title>Genomic Encyclopedia of Type Strains, Phase IV (KMG-IV): sequencing the most valuable type-strain genomes for metagenomic binning, comparative biology and taxonomic classification.</title>
        <authorList>
            <person name="Goeker M."/>
        </authorList>
    </citation>
    <scope>NUCLEOTIDE SEQUENCE [LARGE SCALE GENOMIC DNA]</scope>
    <source>
        <strain evidence="3 4">DSM 17274</strain>
    </source>
</reference>
<dbReference type="Pfam" id="PF22269">
    <property type="entry name" value="TagH_SH3-like"/>
    <property type="match status" value="1"/>
</dbReference>
<keyword evidence="1" id="KW-0472">Membrane</keyword>
<dbReference type="OrthoDB" id="2385601at2"/>
<dbReference type="RefSeq" id="WP_115885492.1">
    <property type="nucleotide sequence ID" value="NZ_CBCSHX010000011.1"/>
</dbReference>
<evidence type="ECO:0000256" key="1">
    <source>
        <dbReference type="SAM" id="Phobius"/>
    </source>
</evidence>
<feature type="transmembrane region" description="Helical" evidence="1">
    <location>
        <begin position="280"/>
        <end position="305"/>
    </location>
</feature>
<name>A0A3E0AW58_9STAP</name>
<dbReference type="InterPro" id="IPR050683">
    <property type="entry name" value="Bact_Polysacc_Export_ATP-bd"/>
</dbReference>
<comment type="caution">
    <text evidence="3">The sequence shown here is derived from an EMBL/GenBank/DDBJ whole genome shotgun (WGS) entry which is preliminary data.</text>
</comment>
<keyword evidence="3" id="KW-0547">Nucleotide-binding</keyword>
<evidence type="ECO:0000259" key="2">
    <source>
        <dbReference type="PROSITE" id="PS50893"/>
    </source>
</evidence>
<evidence type="ECO:0000313" key="4">
    <source>
        <dbReference type="Proteomes" id="UP000257076"/>
    </source>
</evidence>
<dbReference type="Pfam" id="PF22096">
    <property type="entry name" value="TagH_C"/>
    <property type="match status" value="1"/>
</dbReference>
<dbReference type="EMBL" id="QUMW01000012">
    <property type="protein sequence ID" value="REG23958.1"/>
    <property type="molecule type" value="Genomic_DNA"/>
</dbReference>
<dbReference type="AlphaFoldDB" id="A0A3E0AW58"/>
<dbReference type="PROSITE" id="PS50893">
    <property type="entry name" value="ABC_TRANSPORTER_2"/>
    <property type="match status" value="1"/>
</dbReference>
<feature type="domain" description="ABC transporter" evidence="2">
    <location>
        <begin position="7"/>
        <end position="233"/>
    </location>
</feature>
<dbReference type="InterPro" id="IPR053989">
    <property type="entry name" value="TagH_SH3-like"/>
</dbReference>
<keyword evidence="4" id="KW-1185">Reference proteome</keyword>
<keyword evidence="3" id="KW-0067">ATP-binding</keyword>
<gene>
    <name evidence="3" type="ORF">DFR63_1705</name>
</gene>